<evidence type="ECO:0000256" key="5">
    <source>
        <dbReference type="SAM" id="MobiDB-lite"/>
    </source>
</evidence>
<feature type="domain" description="RDD" evidence="6">
    <location>
        <begin position="4"/>
        <end position="44"/>
    </location>
</feature>
<evidence type="ECO:0000256" key="4">
    <source>
        <dbReference type="ARBA" id="ARBA00023136"/>
    </source>
</evidence>
<evidence type="ECO:0000256" key="3">
    <source>
        <dbReference type="ARBA" id="ARBA00022989"/>
    </source>
</evidence>
<dbReference type="InterPro" id="IPR010432">
    <property type="entry name" value="RDD"/>
</dbReference>
<evidence type="ECO:0000256" key="2">
    <source>
        <dbReference type="ARBA" id="ARBA00022692"/>
    </source>
</evidence>
<dbReference type="GO" id="GO:0016020">
    <property type="term" value="C:membrane"/>
    <property type="evidence" value="ECO:0007669"/>
    <property type="project" value="UniProtKB-SubCell"/>
</dbReference>
<keyword evidence="4" id="KW-0472">Membrane</keyword>
<keyword evidence="2" id="KW-0812">Transmembrane</keyword>
<evidence type="ECO:0000256" key="1">
    <source>
        <dbReference type="ARBA" id="ARBA00004141"/>
    </source>
</evidence>
<dbReference type="OrthoDB" id="9793824at2"/>
<reference evidence="7 8" key="1">
    <citation type="submission" date="2019-09" db="EMBL/GenBank/DDBJ databases">
        <title>Genome Sequences of Streptomyces kaniharaensis ATCC 21070.</title>
        <authorList>
            <person name="Zhu W."/>
            <person name="De Crecy-Lagard V."/>
            <person name="Richards N.G."/>
        </authorList>
    </citation>
    <scope>NUCLEOTIDE SEQUENCE [LARGE SCALE GENOMIC DNA]</scope>
    <source>
        <strain evidence="7 8">SF-557</strain>
    </source>
</reference>
<feature type="region of interest" description="Disordered" evidence="5">
    <location>
        <begin position="56"/>
        <end position="75"/>
    </location>
</feature>
<organism evidence="7 8">
    <name type="scientific">Streptomyces kaniharaensis</name>
    <dbReference type="NCBI Taxonomy" id="212423"/>
    <lineage>
        <taxon>Bacteria</taxon>
        <taxon>Bacillati</taxon>
        <taxon>Actinomycetota</taxon>
        <taxon>Actinomycetes</taxon>
        <taxon>Kitasatosporales</taxon>
        <taxon>Streptomycetaceae</taxon>
        <taxon>Streptomyces</taxon>
    </lineage>
</organism>
<accession>A0A6N7L608</accession>
<sequence length="75" mass="7959">MRGQTGESVGQRLMGIVTVDEDTGASIGPARSVIRSLAHVLDILPTFAATPVPLPTRAVRPGRTPSAGPLWWRGR</sequence>
<comment type="subcellular location">
    <subcellularLocation>
        <location evidence="1">Membrane</location>
        <topology evidence="1">Multi-pass membrane protein</topology>
    </subcellularLocation>
</comment>
<evidence type="ECO:0000313" key="8">
    <source>
        <dbReference type="Proteomes" id="UP000450000"/>
    </source>
</evidence>
<dbReference type="Pfam" id="PF06271">
    <property type="entry name" value="RDD"/>
    <property type="match status" value="1"/>
</dbReference>
<keyword evidence="3" id="KW-1133">Transmembrane helix</keyword>
<name>A0A6N7L608_9ACTN</name>
<proteinExistence type="predicted"/>
<comment type="caution">
    <text evidence="7">The sequence shown here is derived from an EMBL/GenBank/DDBJ whole genome shotgun (WGS) entry which is preliminary data.</text>
</comment>
<evidence type="ECO:0000259" key="6">
    <source>
        <dbReference type="Pfam" id="PF06271"/>
    </source>
</evidence>
<keyword evidence="8" id="KW-1185">Reference proteome</keyword>
<dbReference type="EMBL" id="WBOF01000007">
    <property type="protein sequence ID" value="MQS17914.1"/>
    <property type="molecule type" value="Genomic_DNA"/>
</dbReference>
<gene>
    <name evidence="7" type="ORF">F7Q99_38435</name>
</gene>
<protein>
    <submittedName>
        <fullName evidence="7">RDD family protein</fullName>
    </submittedName>
</protein>
<dbReference type="RefSeq" id="WP_153471752.1">
    <property type="nucleotide sequence ID" value="NZ_WBOF01000007.1"/>
</dbReference>
<dbReference type="Proteomes" id="UP000450000">
    <property type="component" value="Unassembled WGS sequence"/>
</dbReference>
<dbReference type="AlphaFoldDB" id="A0A6N7L608"/>
<evidence type="ECO:0000313" key="7">
    <source>
        <dbReference type="EMBL" id="MQS17914.1"/>
    </source>
</evidence>